<reference evidence="3 4" key="1">
    <citation type="submission" date="2020-01" db="EMBL/GenBank/DDBJ databases">
        <authorList>
            <person name="Gulvik C.A."/>
            <person name="Batra D.G."/>
        </authorList>
    </citation>
    <scope>NUCLEOTIDE SEQUENCE [LARGE SCALE GENOMIC DNA]</scope>
    <source>
        <strain evidence="3 4">W9323</strain>
    </source>
</reference>
<feature type="compositionally biased region" description="Low complexity" evidence="1">
    <location>
        <begin position="143"/>
        <end position="159"/>
    </location>
</feature>
<protein>
    <recommendedName>
        <fullName evidence="5">DUF4064 domain-containing protein</fullName>
    </recommendedName>
</protein>
<evidence type="ECO:0000256" key="1">
    <source>
        <dbReference type="SAM" id="MobiDB-lite"/>
    </source>
</evidence>
<feature type="transmembrane region" description="Helical" evidence="2">
    <location>
        <begin position="73"/>
        <end position="106"/>
    </location>
</feature>
<dbReference type="RefSeq" id="WP_173222825.1">
    <property type="nucleotide sequence ID" value="NZ_CP048104.1"/>
</dbReference>
<dbReference type="KEGG" id="kpul:GXN76_10095"/>
<keyword evidence="2" id="KW-0812">Transmembrane</keyword>
<evidence type="ECO:0000313" key="4">
    <source>
        <dbReference type="Proteomes" id="UP000503088"/>
    </source>
</evidence>
<organism evidence="3 4">
    <name type="scientific">Kroppenstedtia pulmonis</name>
    <dbReference type="NCBI Taxonomy" id="1380685"/>
    <lineage>
        <taxon>Bacteria</taxon>
        <taxon>Bacillati</taxon>
        <taxon>Bacillota</taxon>
        <taxon>Bacilli</taxon>
        <taxon>Bacillales</taxon>
        <taxon>Thermoactinomycetaceae</taxon>
        <taxon>Kroppenstedtia</taxon>
    </lineage>
</organism>
<keyword evidence="4" id="KW-1185">Reference proteome</keyword>
<feature type="transmembrane region" description="Helical" evidence="2">
    <location>
        <begin position="49"/>
        <end position="67"/>
    </location>
</feature>
<accession>A0A7D4BKA3</accession>
<gene>
    <name evidence="3" type="ORF">GXN76_10095</name>
</gene>
<dbReference type="EMBL" id="CP048104">
    <property type="protein sequence ID" value="QKG84790.1"/>
    <property type="molecule type" value="Genomic_DNA"/>
</dbReference>
<feature type="transmembrane region" description="Helical" evidence="2">
    <location>
        <begin position="13"/>
        <end position="37"/>
    </location>
</feature>
<evidence type="ECO:0008006" key="5">
    <source>
        <dbReference type="Google" id="ProtNLM"/>
    </source>
</evidence>
<dbReference type="Proteomes" id="UP000503088">
    <property type="component" value="Chromosome"/>
</dbReference>
<dbReference type="AlphaFoldDB" id="A0A7D4BKA3"/>
<keyword evidence="2" id="KW-1133">Transmembrane helix</keyword>
<feature type="compositionally biased region" description="Polar residues" evidence="1">
    <location>
        <begin position="160"/>
        <end position="183"/>
    </location>
</feature>
<proteinExistence type="predicted"/>
<evidence type="ECO:0000313" key="3">
    <source>
        <dbReference type="EMBL" id="QKG84790.1"/>
    </source>
</evidence>
<feature type="compositionally biased region" description="Polar residues" evidence="1">
    <location>
        <begin position="123"/>
        <end position="142"/>
    </location>
</feature>
<name>A0A7D4BKA3_9BACL</name>
<sequence>MNVNVMYHRISELLLTIIGGSFGILLGGISYGISSFVNYFGSNDGSEAGAVFAIIFSVFGIIAGILMDTNSKQWSVALGVTVILGFAISGAVFLVPGILFAITALLRLIRGMQVTIGSTPANGGNSVTGTNVSPSNTQSVAPTHTSQGQFTSSQTSFQSPVNTPPSSNVEESAATQNTTRPNS</sequence>
<feature type="region of interest" description="Disordered" evidence="1">
    <location>
        <begin position="123"/>
        <end position="183"/>
    </location>
</feature>
<evidence type="ECO:0000256" key="2">
    <source>
        <dbReference type="SAM" id="Phobius"/>
    </source>
</evidence>
<keyword evidence="2" id="KW-0472">Membrane</keyword>